<gene>
    <name evidence="2" type="ORF">B5766_01115</name>
</gene>
<dbReference type="EMBL" id="NAEP01000017">
    <property type="protein sequence ID" value="PDQ36330.1"/>
    <property type="molecule type" value="Genomic_DNA"/>
</dbReference>
<evidence type="ECO:0000256" key="1">
    <source>
        <dbReference type="SAM" id="Phobius"/>
    </source>
</evidence>
<protein>
    <recommendedName>
        <fullName evidence="4">DUF2871 domain-containing protein</fullName>
    </recommendedName>
</protein>
<dbReference type="Pfam" id="PF11070">
    <property type="entry name" value="DUF2871"/>
    <property type="match status" value="1"/>
</dbReference>
<keyword evidence="1" id="KW-0812">Transmembrane</keyword>
<dbReference type="InterPro" id="IPR021299">
    <property type="entry name" value="DUF2871"/>
</dbReference>
<feature type="transmembrane region" description="Helical" evidence="1">
    <location>
        <begin position="105"/>
        <end position="129"/>
    </location>
</feature>
<evidence type="ECO:0000313" key="2">
    <source>
        <dbReference type="EMBL" id="PDQ36330.1"/>
    </source>
</evidence>
<keyword evidence="1" id="KW-1133">Transmembrane helix</keyword>
<feature type="transmembrane region" description="Helical" evidence="1">
    <location>
        <begin position="72"/>
        <end position="93"/>
    </location>
</feature>
<dbReference type="AlphaFoldDB" id="A0A2A6FUK7"/>
<evidence type="ECO:0008006" key="4">
    <source>
        <dbReference type="Google" id="ProtNLM"/>
    </source>
</evidence>
<sequence length="156" mass="16553">MLKLFYSAAVYMVLGVASGLYYRELTKLTDFPAGQSTQLGEVHGHLLTLGFVVFLLVLVLEKLFVLSRSPLFTWFFWVYNAGLVLTVGMMIWHGTSTVLGGSFGAALSGIAGLGHITIATGLALLFVALGQRITADVREGNAGVVNTAGVTTNRAG</sequence>
<accession>A0A2A6FUK7</accession>
<keyword evidence="1" id="KW-0472">Membrane</keyword>
<proteinExistence type="predicted"/>
<feature type="transmembrane region" description="Helical" evidence="1">
    <location>
        <begin position="5"/>
        <end position="22"/>
    </location>
</feature>
<organism evidence="2 3">
    <name type="scientific">Candidatus Lumbricidiphila eiseniae</name>
    <dbReference type="NCBI Taxonomy" id="1969409"/>
    <lineage>
        <taxon>Bacteria</taxon>
        <taxon>Bacillati</taxon>
        <taxon>Actinomycetota</taxon>
        <taxon>Actinomycetes</taxon>
        <taxon>Micrococcales</taxon>
        <taxon>Microbacteriaceae</taxon>
        <taxon>Candidatus Lumbricidiphila</taxon>
    </lineage>
</organism>
<feature type="transmembrane region" description="Helical" evidence="1">
    <location>
        <begin position="42"/>
        <end position="60"/>
    </location>
</feature>
<evidence type="ECO:0000313" key="3">
    <source>
        <dbReference type="Proteomes" id="UP000219994"/>
    </source>
</evidence>
<name>A0A2A6FUK7_9MICO</name>
<dbReference type="Proteomes" id="UP000219994">
    <property type="component" value="Unassembled WGS sequence"/>
</dbReference>
<reference evidence="3" key="1">
    <citation type="submission" date="2017-03" db="EMBL/GenBank/DDBJ databases">
        <authorList>
            <person name="Lund M.B."/>
        </authorList>
    </citation>
    <scope>NUCLEOTIDE SEQUENCE [LARGE SCALE GENOMIC DNA]</scope>
</reference>
<comment type="caution">
    <text evidence="2">The sequence shown here is derived from an EMBL/GenBank/DDBJ whole genome shotgun (WGS) entry which is preliminary data.</text>
</comment>